<dbReference type="SUPFAM" id="SSF53850">
    <property type="entry name" value="Periplasmic binding protein-like II"/>
    <property type="match status" value="1"/>
</dbReference>
<dbReference type="SUPFAM" id="SSF46785">
    <property type="entry name" value="Winged helix' DNA-binding domain"/>
    <property type="match status" value="1"/>
</dbReference>
<keyword evidence="4" id="KW-0804">Transcription</keyword>
<name>A0A838BDZ7_9HYPH</name>
<evidence type="ECO:0000313" key="6">
    <source>
        <dbReference type="EMBL" id="MBA1144309.1"/>
    </source>
</evidence>
<proteinExistence type="inferred from homology"/>
<dbReference type="InterPro" id="IPR058163">
    <property type="entry name" value="LysR-type_TF_proteobact-type"/>
</dbReference>
<protein>
    <submittedName>
        <fullName evidence="6">LysR family transcriptional regulator</fullName>
    </submittedName>
</protein>
<evidence type="ECO:0000313" key="7">
    <source>
        <dbReference type="Proteomes" id="UP000558284"/>
    </source>
</evidence>
<dbReference type="CDD" id="cd08472">
    <property type="entry name" value="PBP2_CrgA_like_3"/>
    <property type="match status" value="1"/>
</dbReference>
<keyword evidence="7" id="KW-1185">Reference proteome</keyword>
<evidence type="ECO:0000256" key="1">
    <source>
        <dbReference type="ARBA" id="ARBA00009437"/>
    </source>
</evidence>
<evidence type="ECO:0000259" key="5">
    <source>
        <dbReference type="PROSITE" id="PS50931"/>
    </source>
</evidence>
<dbReference type="PROSITE" id="PS50931">
    <property type="entry name" value="HTH_LYSR"/>
    <property type="match status" value="1"/>
</dbReference>
<dbReference type="FunFam" id="1.10.10.10:FF:000001">
    <property type="entry name" value="LysR family transcriptional regulator"/>
    <property type="match status" value="1"/>
</dbReference>
<dbReference type="Gene3D" id="3.40.190.290">
    <property type="match status" value="1"/>
</dbReference>
<dbReference type="RefSeq" id="WP_181061253.1">
    <property type="nucleotide sequence ID" value="NZ_JACDTY010000021.1"/>
</dbReference>
<dbReference type="InterPro" id="IPR036390">
    <property type="entry name" value="WH_DNA-bd_sf"/>
</dbReference>
<keyword evidence="2" id="KW-0805">Transcription regulation</keyword>
<dbReference type="InterPro" id="IPR036388">
    <property type="entry name" value="WH-like_DNA-bd_sf"/>
</dbReference>
<gene>
    <name evidence="6" type="ORF">H0241_29310</name>
</gene>
<keyword evidence="3" id="KW-0238">DNA-binding</keyword>
<organism evidence="6 7">
    <name type="scientific">Mesorhizobium neociceri</name>
    <dbReference type="NCBI Taxonomy" id="1307853"/>
    <lineage>
        <taxon>Bacteria</taxon>
        <taxon>Pseudomonadati</taxon>
        <taxon>Pseudomonadota</taxon>
        <taxon>Alphaproteobacteria</taxon>
        <taxon>Hyphomicrobiales</taxon>
        <taxon>Phyllobacteriaceae</taxon>
        <taxon>Mesorhizobium</taxon>
    </lineage>
</organism>
<accession>A0A838BDZ7</accession>
<sequence>MDRFDAMRVFIRIVERRSFTKAADDLGLPRSSVTDAVKGLEARLGVRLLQRTTRQVSPTLDGEAYYQRCVSLVADLEDAEGAFVGAKPSGLVRVDMHGTQARYFLLPGLPRFRELYPDIRLHISEMHQPMDMIREGFDCLLRAGELADSPLIKRRLATLERGTFASPDYLSRFGTPQTPDDLEGHEMVGLMAPDAAEIIPLVFVVDGKIRQFTLPAMVTVTGPETNVASACLGLGLIQVPRYRVVSELASGALVEVLAGFPPSPLPVHVLYSPTRQLSPRLRVFIDWMAQQFRNRTAPAE</sequence>
<dbReference type="AlphaFoldDB" id="A0A838BDZ7"/>
<dbReference type="InterPro" id="IPR000847">
    <property type="entry name" value="LysR_HTH_N"/>
</dbReference>
<comment type="similarity">
    <text evidence="1">Belongs to the LysR transcriptional regulatory family.</text>
</comment>
<evidence type="ECO:0000256" key="2">
    <source>
        <dbReference type="ARBA" id="ARBA00023015"/>
    </source>
</evidence>
<dbReference type="Pfam" id="PF00126">
    <property type="entry name" value="HTH_1"/>
    <property type="match status" value="1"/>
</dbReference>
<evidence type="ECO:0000256" key="4">
    <source>
        <dbReference type="ARBA" id="ARBA00023163"/>
    </source>
</evidence>
<dbReference type="GO" id="GO:0006351">
    <property type="term" value="P:DNA-templated transcription"/>
    <property type="evidence" value="ECO:0007669"/>
    <property type="project" value="TreeGrafter"/>
</dbReference>
<dbReference type="EMBL" id="JACDTY010000021">
    <property type="protein sequence ID" value="MBA1144309.1"/>
    <property type="molecule type" value="Genomic_DNA"/>
</dbReference>
<evidence type="ECO:0000256" key="3">
    <source>
        <dbReference type="ARBA" id="ARBA00023125"/>
    </source>
</evidence>
<dbReference type="PANTHER" id="PTHR30537">
    <property type="entry name" value="HTH-TYPE TRANSCRIPTIONAL REGULATOR"/>
    <property type="match status" value="1"/>
</dbReference>
<dbReference type="PANTHER" id="PTHR30537:SF72">
    <property type="entry name" value="LYSR FAMILY TRANSCRIPTIONAL REGULATOR"/>
    <property type="match status" value="1"/>
</dbReference>
<dbReference type="GO" id="GO:0003700">
    <property type="term" value="F:DNA-binding transcription factor activity"/>
    <property type="evidence" value="ECO:0007669"/>
    <property type="project" value="InterPro"/>
</dbReference>
<feature type="domain" description="HTH lysR-type" evidence="5">
    <location>
        <begin position="1"/>
        <end position="59"/>
    </location>
</feature>
<reference evidence="6 7" key="1">
    <citation type="submission" date="2020-07" db="EMBL/GenBank/DDBJ databases">
        <title>Definition of the novel symbiovar canariense within Mesorhizobium novociceri, a new species of genus Mesorhizobium nodulating Cicer canariense in the Caldera de Taburiente National Park (La Palma, Canary Islands).</title>
        <authorList>
            <person name="Leon-Barrios M."/>
            <person name="Perez-Yepez J."/>
            <person name="Flores-Felix J.D."/>
            <person name="Ramirez-Baena M.H."/>
            <person name="Pulido-Suarez L."/>
            <person name="Igual J.M."/>
            <person name="Velazquez E."/>
            <person name="Peix A."/>
        </authorList>
    </citation>
    <scope>NUCLEOTIDE SEQUENCE [LARGE SCALE GENOMIC DNA]</scope>
    <source>
        <strain evidence="6 7">CCANP35</strain>
    </source>
</reference>
<comment type="caution">
    <text evidence="6">The sequence shown here is derived from an EMBL/GenBank/DDBJ whole genome shotgun (WGS) entry which is preliminary data.</text>
</comment>
<dbReference type="Proteomes" id="UP000558284">
    <property type="component" value="Unassembled WGS sequence"/>
</dbReference>
<dbReference type="Pfam" id="PF03466">
    <property type="entry name" value="LysR_substrate"/>
    <property type="match status" value="1"/>
</dbReference>
<dbReference type="GO" id="GO:0043565">
    <property type="term" value="F:sequence-specific DNA binding"/>
    <property type="evidence" value="ECO:0007669"/>
    <property type="project" value="TreeGrafter"/>
</dbReference>
<dbReference type="InterPro" id="IPR005119">
    <property type="entry name" value="LysR_subst-bd"/>
</dbReference>
<dbReference type="Gene3D" id="1.10.10.10">
    <property type="entry name" value="Winged helix-like DNA-binding domain superfamily/Winged helix DNA-binding domain"/>
    <property type="match status" value="1"/>
</dbReference>